<dbReference type="Proteomes" id="UP000192578">
    <property type="component" value="Unassembled WGS sequence"/>
</dbReference>
<dbReference type="OrthoDB" id="10590061at2759"/>
<protein>
    <submittedName>
        <fullName evidence="2">Uncharacterized protein</fullName>
    </submittedName>
</protein>
<name>A0A9X6RML3_HYPEX</name>
<feature type="region of interest" description="Disordered" evidence="1">
    <location>
        <begin position="497"/>
        <end position="527"/>
    </location>
</feature>
<feature type="region of interest" description="Disordered" evidence="1">
    <location>
        <begin position="316"/>
        <end position="364"/>
    </location>
</feature>
<feature type="compositionally biased region" description="Polar residues" evidence="1">
    <location>
        <begin position="745"/>
        <end position="759"/>
    </location>
</feature>
<evidence type="ECO:0000256" key="1">
    <source>
        <dbReference type="SAM" id="MobiDB-lite"/>
    </source>
</evidence>
<feature type="compositionally biased region" description="Pro residues" evidence="1">
    <location>
        <begin position="515"/>
        <end position="526"/>
    </location>
</feature>
<dbReference type="AlphaFoldDB" id="A0A9X6RML3"/>
<dbReference type="EMBL" id="MTYJ01000300">
    <property type="protein sequence ID" value="OWA53047.1"/>
    <property type="molecule type" value="Genomic_DNA"/>
</dbReference>
<evidence type="ECO:0000313" key="3">
    <source>
        <dbReference type="Proteomes" id="UP000192578"/>
    </source>
</evidence>
<comment type="caution">
    <text evidence="2">The sequence shown here is derived from an EMBL/GenBank/DDBJ whole genome shotgun (WGS) entry which is preliminary data.</text>
</comment>
<proteinExistence type="predicted"/>
<keyword evidence="3" id="KW-1185">Reference proteome</keyword>
<sequence length="1145" mass="126379">MADQETEDSDEIVPDIDDLLAPFIADTDERVLHFERLLNWITRTPFHSLPQAELHRAVTAVLNAFQTITLVYVEDWQAVFDCFDMLLYRLKSAGHPLTSLFWKTLLSLAGRLALEKIKTATPESSTPVLRPLYTTSSVVVNLHGADSLMDCFSGNGEDFRRRPFLLELILKFAIRGLLFFPHWTFPTEKTAAFFVQSTMECPVSIIRRAALEGMRVLHVVKGKRRGVQAVIERMLDGDEQREARAAFVYSVEQPVLARLDYSAQSVQMWLDVRDRGKGPELPADIAWVALAGDELLHYCVSTRRTHRIPVVEAGDAPIADATEESQSVPKSDSPTTTAKPRDQGAGDRPAHKKRIHPPQPADEATLISKLTSNTSLGTYNVDDIPVISAGTIGTDLASKLTGWMEKEENIPIASARIDTAPEHSRLSDATVVLGTADGAATKVVKKRTLKGKSKPKKPIDLEQVESAQDFYIGSPPLVTDQFQSATNLPVDSTVDSRSLTVGKVKKSRKSKAEPPRSPSLEGPPPLNVSAQTIRLSKTPGSQFNSTWESIEVGSVGEPQPMSAISRERVARRRPTKAQPELLSTQPQLIPQPKLIHEEWPDSEGPTVGKNVFIDELPVIADLVKKQRAAATLPRPRPPVLDTDTLPTVARALENSRNNLKTARVHIPSEFDSGLGISEELSPRSRPASRKYRRSSESAIPGLTLNRAHHPAGNYPDYDLSDGVDDRNYSLDQNSLSVSGPDLSVSGPNLSVSGPQTSRSGRYASEADIPAATVGRRSNRVEDVEALSPPTRKLRRKEEARTEVGSKNCFWIKPKCDSSGKLPRLGSTANAISKESRIECLNDDMVESQTSKPPLKGWNRLVEPEESEGAFEMSKKPEEIRLDLQALLDRMQKGPRYSNDILLAIEEFVELTKSFPRVIEGAIGAAFSQFLPLIYSLNSHVAAEAVAALEILMPLVESRLHLVAPQIVEALSNNMQNARTSDHSKTVFNQILDFQVDRAGTLLAPLSSHITTIMKKNKKEAFAFITGKYAETLGSAYPKPPRSQAAAVQILQFVKSVLVWITNYGDLDSSTKPEIIAVDALIQQSIRSFGREMVNKVCYDYRDTIKIFMSRREGAAVAVMPKPSGVRLQKLVTRKSTLMAFKKKVK</sequence>
<accession>A0A9X6RML3</accession>
<reference evidence="3" key="1">
    <citation type="submission" date="2017-01" db="EMBL/GenBank/DDBJ databases">
        <title>Comparative genomics of anhydrobiosis in the tardigrade Hypsibius dujardini.</title>
        <authorList>
            <person name="Yoshida Y."/>
            <person name="Koutsovoulos G."/>
            <person name="Laetsch D."/>
            <person name="Stevens L."/>
            <person name="Kumar S."/>
            <person name="Horikawa D."/>
            <person name="Ishino K."/>
            <person name="Komine S."/>
            <person name="Tomita M."/>
            <person name="Blaxter M."/>
            <person name="Arakawa K."/>
        </authorList>
    </citation>
    <scope>NUCLEOTIDE SEQUENCE [LARGE SCALE GENOMIC DNA]</scope>
    <source>
        <strain evidence="3">Z151</strain>
    </source>
</reference>
<evidence type="ECO:0000313" key="2">
    <source>
        <dbReference type="EMBL" id="OWA53047.1"/>
    </source>
</evidence>
<gene>
    <name evidence="2" type="ORF">BV898_17483</name>
</gene>
<feature type="region of interest" description="Disordered" evidence="1">
    <location>
        <begin position="672"/>
        <end position="798"/>
    </location>
</feature>
<feature type="compositionally biased region" description="Polar residues" evidence="1">
    <location>
        <begin position="324"/>
        <end position="338"/>
    </location>
</feature>
<feature type="compositionally biased region" description="Basic and acidic residues" evidence="1">
    <location>
        <begin position="339"/>
        <end position="349"/>
    </location>
</feature>
<organism evidence="2 3">
    <name type="scientific">Hypsibius exemplaris</name>
    <name type="common">Freshwater tardigrade</name>
    <dbReference type="NCBI Taxonomy" id="2072580"/>
    <lineage>
        <taxon>Eukaryota</taxon>
        <taxon>Metazoa</taxon>
        <taxon>Ecdysozoa</taxon>
        <taxon>Tardigrada</taxon>
        <taxon>Eutardigrada</taxon>
        <taxon>Parachela</taxon>
        <taxon>Hypsibioidea</taxon>
        <taxon>Hypsibiidae</taxon>
        <taxon>Hypsibius</taxon>
    </lineage>
</organism>